<organism evidence="4 5">
    <name type="scientific">Yasminevirus sp. GU-2018</name>
    <dbReference type="NCBI Taxonomy" id="2420051"/>
    <lineage>
        <taxon>Viruses</taxon>
        <taxon>Varidnaviria</taxon>
        <taxon>Bamfordvirae</taxon>
        <taxon>Nucleocytoviricota</taxon>
        <taxon>Megaviricetes</taxon>
        <taxon>Imitervirales</taxon>
        <taxon>Mimiviridae</taxon>
        <taxon>Klosneuvirinae</taxon>
        <taxon>Yasminevirus</taxon>
        <taxon>Yasminevirus saudimassiliense</taxon>
    </lineage>
</organism>
<dbReference type="InterPro" id="IPR017972">
    <property type="entry name" value="Cyt_P450_CS"/>
</dbReference>
<comment type="caution">
    <text evidence="4">The sequence shown here is derived from an EMBL/GenBank/DDBJ whole genome shotgun (WGS) entry which is preliminary data.</text>
</comment>
<proteinExistence type="predicted"/>
<dbReference type="GO" id="GO:0016705">
    <property type="term" value="F:oxidoreductase activity, acting on paired donors, with incorporation or reduction of molecular oxygen"/>
    <property type="evidence" value="ECO:0007669"/>
    <property type="project" value="InterPro"/>
</dbReference>
<dbReference type="PROSITE" id="PS00086">
    <property type="entry name" value="CYTOCHROME_P450"/>
    <property type="match status" value="1"/>
</dbReference>
<dbReference type="PANTHER" id="PTHR43864:SF1">
    <property type="entry name" value="XANTHINE PHOSPHORIBOSYLTRANSFERASE"/>
    <property type="match status" value="1"/>
</dbReference>
<dbReference type="Proteomes" id="UP000594342">
    <property type="component" value="Unassembled WGS sequence"/>
</dbReference>
<dbReference type="SUPFAM" id="SSF53271">
    <property type="entry name" value="PRTase-like"/>
    <property type="match status" value="1"/>
</dbReference>
<evidence type="ECO:0000313" key="5">
    <source>
        <dbReference type="Proteomes" id="UP000594342"/>
    </source>
</evidence>
<dbReference type="GO" id="GO:0005506">
    <property type="term" value="F:iron ion binding"/>
    <property type="evidence" value="ECO:0007669"/>
    <property type="project" value="InterPro"/>
</dbReference>
<evidence type="ECO:0000313" key="4">
    <source>
        <dbReference type="EMBL" id="VBB18656.1"/>
    </source>
</evidence>
<dbReference type="InterPro" id="IPR000836">
    <property type="entry name" value="PRTase_dom"/>
</dbReference>
<keyword evidence="1" id="KW-0808">Transferase</keyword>
<dbReference type="EMBL" id="UPSH01000001">
    <property type="protein sequence ID" value="VBB18656.1"/>
    <property type="molecule type" value="Genomic_DNA"/>
</dbReference>
<accession>A0A5K0UBV4</accession>
<dbReference type="Pfam" id="PF00156">
    <property type="entry name" value="Pribosyltran"/>
    <property type="match status" value="1"/>
</dbReference>
<dbReference type="CDD" id="cd06223">
    <property type="entry name" value="PRTases_typeI"/>
    <property type="match status" value="1"/>
</dbReference>
<reference evidence="4 5" key="1">
    <citation type="submission" date="2018-10" db="EMBL/GenBank/DDBJ databases">
        <authorList>
            <consortium name="IHU Genomes"/>
        </authorList>
    </citation>
    <scope>NUCLEOTIDE SEQUENCE [LARGE SCALE GENOMIC DNA]</scope>
    <source>
        <strain evidence="4 5">A1</strain>
    </source>
</reference>
<dbReference type="GO" id="GO:0006166">
    <property type="term" value="P:purine ribonucleoside salvage"/>
    <property type="evidence" value="ECO:0007669"/>
    <property type="project" value="UniProtKB-KW"/>
</dbReference>
<evidence type="ECO:0000259" key="3">
    <source>
        <dbReference type="Pfam" id="PF00156"/>
    </source>
</evidence>
<dbReference type="InterPro" id="IPR050118">
    <property type="entry name" value="Pur/Pyrimidine_PRTase"/>
</dbReference>
<protein>
    <recommendedName>
        <fullName evidence="3">Phosphoribosyltransferase domain-containing protein</fullName>
    </recommendedName>
</protein>
<evidence type="ECO:0000256" key="1">
    <source>
        <dbReference type="ARBA" id="ARBA00022679"/>
    </source>
</evidence>
<sequence>MKTVSLFAFLYRLAILRSINDTLTYFKDEDYSINCYLFKVHVVSNRKTQRSLINLNPKLMSLNNNFNSAHGLRYTIDNLDTTDPLWSVVHLSVKDAVSCVLRSHVSLTHSKNTNSIATDKDDGTVNDMKTTFNKHLIRNLGTEVKYSQFVDDFSIEWFGNMMIGDYKKFISLRSKILSILHYTFYGNYFRKVPYVGQLISSIRRRFVSSSIQSVRDEIREMISTHNFADTNNHTFMAQMFRSVKERMDQEKTSDTYNRTDRIDPEDVFIDNAFISFLVYDFVNIVLKGILFKRVETGNVVRADEIEHIISENFLFPYRGRVLTEGIEIENVGVFRSGDVVLMNLVDSMTLFSYGKRTCPGQTMVRPLLSCYVDLVNKLEFVVTCDECERKIKRASDSDTPFILNNPVGYIRNPSIITTTDLVPTQYRKSGPPLRNIWQIFTNSDLMRDCISVYNKVVATKSDYEYDVIVAPEARALPLAGAISAMDGRFRPVIVLTKSNKFGDSSECSYTRGHSDEKTTIYLYESFKSALKGKRVLFVDDGLASGGTTLACIKLVEQFGGDVKCIFVIVKHSYCSLDDEYTKRFLGITHYCYDI</sequence>
<evidence type="ECO:0000256" key="2">
    <source>
        <dbReference type="ARBA" id="ARBA00022726"/>
    </source>
</evidence>
<keyword evidence="5" id="KW-1185">Reference proteome</keyword>
<dbReference type="InterPro" id="IPR029057">
    <property type="entry name" value="PRTase-like"/>
</dbReference>
<feature type="domain" description="Phosphoribosyltransferase" evidence="3">
    <location>
        <begin position="439"/>
        <end position="585"/>
    </location>
</feature>
<dbReference type="PANTHER" id="PTHR43864">
    <property type="entry name" value="HYPOXANTHINE/GUANINE PHOSPHORIBOSYLTRANSFERASE"/>
    <property type="match status" value="1"/>
</dbReference>
<dbReference type="GO" id="GO:0016740">
    <property type="term" value="F:transferase activity"/>
    <property type="evidence" value="ECO:0007669"/>
    <property type="project" value="UniProtKB-KW"/>
</dbReference>
<dbReference type="Gene3D" id="3.40.50.2020">
    <property type="match status" value="1"/>
</dbReference>
<keyword evidence="2" id="KW-0660">Purine salvage</keyword>
<gene>
    <name evidence="4" type="ORF">YASMINEVIRUS_1177</name>
</gene>
<name>A0A5K0UBV4_9VIRU</name>